<feature type="transmembrane region" description="Helical" evidence="1">
    <location>
        <begin position="12"/>
        <end position="35"/>
    </location>
</feature>
<sequence length="147" mass="16235">MIMKVHQKKLHSLVPWTLAAVFFATTVALCVYSIFQSTSNTSVMLDFLAKLLAPLGASLIAWTGVSLTVSNVQRQDRIKEWHNDLRWAVELSTSGNETAVLTGTNVLAAIEDLPFLTPDQNVLIDAVLMTGFARYDETSERSSDDCE</sequence>
<name>A0A838CIV2_9CORY</name>
<evidence type="ECO:0000313" key="3">
    <source>
        <dbReference type="Proteomes" id="UP000581408"/>
    </source>
</evidence>
<organism evidence="2 3">
    <name type="scientific">Corynebacterium wankanglinii</name>
    <dbReference type="NCBI Taxonomy" id="2735136"/>
    <lineage>
        <taxon>Bacteria</taxon>
        <taxon>Bacillati</taxon>
        <taxon>Actinomycetota</taxon>
        <taxon>Actinomycetes</taxon>
        <taxon>Mycobacteriales</taxon>
        <taxon>Corynebacteriaceae</taxon>
        <taxon>Corynebacterium</taxon>
    </lineage>
</organism>
<dbReference type="Proteomes" id="UP000581408">
    <property type="component" value="Unassembled WGS sequence"/>
</dbReference>
<dbReference type="AlphaFoldDB" id="A0A838CIV2"/>
<protein>
    <submittedName>
        <fullName evidence="2">Uncharacterized protein</fullName>
    </submittedName>
</protein>
<keyword evidence="1" id="KW-1133">Transmembrane helix</keyword>
<comment type="caution">
    <text evidence="2">The sequence shown here is derived from an EMBL/GenBank/DDBJ whole genome shotgun (WGS) entry which is preliminary data.</text>
</comment>
<feature type="transmembrane region" description="Helical" evidence="1">
    <location>
        <begin position="47"/>
        <end position="69"/>
    </location>
</feature>
<dbReference type="EMBL" id="JABFEE010000001">
    <property type="protein sequence ID" value="MBA1834499.1"/>
    <property type="molecule type" value="Genomic_DNA"/>
</dbReference>
<keyword evidence="1" id="KW-0812">Transmembrane</keyword>
<dbReference type="RefSeq" id="WP_181194022.1">
    <property type="nucleotide sequence ID" value="NZ_JABFEE010000001.1"/>
</dbReference>
<accession>A0A838CIV2</accession>
<evidence type="ECO:0000313" key="2">
    <source>
        <dbReference type="EMBL" id="MBA1834499.1"/>
    </source>
</evidence>
<proteinExistence type="predicted"/>
<gene>
    <name evidence="2" type="ORF">HMC16_01950</name>
</gene>
<reference evidence="2 3" key="1">
    <citation type="submission" date="2020-05" db="EMBL/GenBank/DDBJ databases">
        <title>Descriptions of Corynebacterium xxxx sp. nov., Corynebacterium yyyy sp. nov. and Corynebacterium zzzz sp. nov.</title>
        <authorList>
            <person name="Zhang G."/>
        </authorList>
    </citation>
    <scope>NUCLEOTIDE SEQUENCE [LARGE SCALE GENOMIC DNA]</scope>
    <source>
        <strain evidence="3">zg-915</strain>
    </source>
</reference>
<keyword evidence="1" id="KW-0472">Membrane</keyword>
<evidence type="ECO:0000256" key="1">
    <source>
        <dbReference type="SAM" id="Phobius"/>
    </source>
</evidence>